<name>A0A8E2JV67_9PEZI</name>
<gene>
    <name evidence="1" type="ORF">AOQ84DRAFT_427190</name>
</gene>
<proteinExistence type="predicted"/>
<dbReference type="EMBL" id="KV749245">
    <property type="protein sequence ID" value="OCL10414.1"/>
    <property type="molecule type" value="Genomic_DNA"/>
</dbReference>
<organism evidence="1 2">
    <name type="scientific">Glonium stellatum</name>
    <dbReference type="NCBI Taxonomy" id="574774"/>
    <lineage>
        <taxon>Eukaryota</taxon>
        <taxon>Fungi</taxon>
        <taxon>Dikarya</taxon>
        <taxon>Ascomycota</taxon>
        <taxon>Pezizomycotina</taxon>
        <taxon>Dothideomycetes</taxon>
        <taxon>Pleosporomycetidae</taxon>
        <taxon>Gloniales</taxon>
        <taxon>Gloniaceae</taxon>
        <taxon>Glonium</taxon>
    </lineage>
</organism>
<protein>
    <submittedName>
        <fullName evidence="1">Uncharacterized protein</fullName>
    </submittedName>
</protein>
<reference evidence="1 2" key="1">
    <citation type="journal article" date="2016" name="Nat. Commun.">
        <title>Ectomycorrhizal ecology is imprinted in the genome of the dominant symbiotic fungus Cenococcum geophilum.</title>
        <authorList>
            <consortium name="DOE Joint Genome Institute"/>
            <person name="Peter M."/>
            <person name="Kohler A."/>
            <person name="Ohm R.A."/>
            <person name="Kuo A."/>
            <person name="Krutzmann J."/>
            <person name="Morin E."/>
            <person name="Arend M."/>
            <person name="Barry K.W."/>
            <person name="Binder M."/>
            <person name="Choi C."/>
            <person name="Clum A."/>
            <person name="Copeland A."/>
            <person name="Grisel N."/>
            <person name="Haridas S."/>
            <person name="Kipfer T."/>
            <person name="LaButti K."/>
            <person name="Lindquist E."/>
            <person name="Lipzen A."/>
            <person name="Maire R."/>
            <person name="Meier B."/>
            <person name="Mihaltcheva S."/>
            <person name="Molinier V."/>
            <person name="Murat C."/>
            <person name="Poggeler S."/>
            <person name="Quandt C.A."/>
            <person name="Sperisen C."/>
            <person name="Tritt A."/>
            <person name="Tisserant E."/>
            <person name="Crous P.W."/>
            <person name="Henrissat B."/>
            <person name="Nehls U."/>
            <person name="Egli S."/>
            <person name="Spatafora J.W."/>
            <person name="Grigoriev I.V."/>
            <person name="Martin F.M."/>
        </authorList>
    </citation>
    <scope>NUCLEOTIDE SEQUENCE [LARGE SCALE GENOMIC DNA]</scope>
    <source>
        <strain evidence="1 2">CBS 207.34</strain>
    </source>
</reference>
<keyword evidence="2" id="KW-1185">Reference proteome</keyword>
<sequence length="183" mass="20021">MGAWGLGLFQSDYDYEVVDQLASEAGLRCSSSQQLLHPKDPDQVRRHLNSGILSALITKYMAIHSAHPSLRESKQDFATPSYKLVIIGALAMQLGCHLSKEFKAWLGGNYGKVGLMRDATKQMMEGLAVYENGKPHDFRSLGLNDTLAMDGPAAKDRYVFVLLRIVRGAGIVPTCPGPKVCGR</sequence>
<accession>A0A8E2JV67</accession>
<evidence type="ECO:0000313" key="2">
    <source>
        <dbReference type="Proteomes" id="UP000250140"/>
    </source>
</evidence>
<evidence type="ECO:0000313" key="1">
    <source>
        <dbReference type="EMBL" id="OCL10414.1"/>
    </source>
</evidence>
<dbReference type="Proteomes" id="UP000250140">
    <property type="component" value="Unassembled WGS sequence"/>
</dbReference>
<dbReference type="OrthoDB" id="341421at2759"/>
<dbReference type="AlphaFoldDB" id="A0A8E2JV67"/>